<accession>A0A1G4GAY9</accession>
<dbReference type="RefSeq" id="WP_071137951.1">
    <property type="nucleotide sequence ID" value="NZ_JAQVII010000084.1"/>
</dbReference>
<dbReference type="Gene3D" id="2.60.40.1740">
    <property type="entry name" value="hypothetical protein (bacova_03559)"/>
    <property type="match status" value="1"/>
</dbReference>
<gene>
    <name evidence="3" type="ORF">ING2E5A_2921</name>
</gene>
<evidence type="ECO:0008006" key="5">
    <source>
        <dbReference type="Google" id="ProtNLM"/>
    </source>
</evidence>
<dbReference type="PROSITE" id="PS51257">
    <property type="entry name" value="PROKAR_LIPOPROTEIN"/>
    <property type="match status" value="1"/>
</dbReference>
<dbReference type="Pfam" id="PF14274">
    <property type="entry name" value="BT_3044-like_C"/>
    <property type="match status" value="1"/>
</dbReference>
<dbReference type="KEGG" id="pmuc:ING2E5A_2921"/>
<dbReference type="InterPro" id="IPR025371">
    <property type="entry name" value="BT_3044-like_C"/>
</dbReference>
<dbReference type="Proteomes" id="UP000178485">
    <property type="component" value="Chromosome i"/>
</dbReference>
<dbReference type="STRING" id="1642646.ING2E5A_2921"/>
<reference evidence="3 4" key="1">
    <citation type="submission" date="2016-08" db="EMBL/GenBank/DDBJ databases">
        <authorList>
            <person name="Seilhamer J.J."/>
        </authorList>
    </citation>
    <scope>NUCLEOTIDE SEQUENCE [LARGE SCALE GENOMIC DNA]</scope>
    <source>
        <strain evidence="3">ING2-E5A</strain>
    </source>
</reference>
<feature type="domain" description="DUF4973" evidence="2">
    <location>
        <begin position="25"/>
        <end position="154"/>
    </location>
</feature>
<evidence type="ECO:0000313" key="3">
    <source>
        <dbReference type="EMBL" id="SCM59716.1"/>
    </source>
</evidence>
<keyword evidence="4" id="KW-1185">Reference proteome</keyword>
<evidence type="ECO:0000259" key="2">
    <source>
        <dbReference type="Pfam" id="PF16343"/>
    </source>
</evidence>
<dbReference type="Pfam" id="PF16343">
    <property type="entry name" value="DUF4973"/>
    <property type="match status" value="1"/>
</dbReference>
<evidence type="ECO:0000259" key="1">
    <source>
        <dbReference type="Pfam" id="PF14274"/>
    </source>
</evidence>
<feature type="domain" description="BT-3044-like C-terminal" evidence="1">
    <location>
        <begin position="167"/>
        <end position="317"/>
    </location>
</feature>
<dbReference type="Gene3D" id="2.40.128.440">
    <property type="entry name" value="Uncharacterised protein PF14274, DUF4361"/>
    <property type="match status" value="1"/>
</dbReference>
<evidence type="ECO:0000313" key="4">
    <source>
        <dbReference type="Proteomes" id="UP000178485"/>
    </source>
</evidence>
<dbReference type="EMBL" id="LT608328">
    <property type="protein sequence ID" value="SCM59716.1"/>
    <property type="molecule type" value="Genomic_DNA"/>
</dbReference>
<organism evidence="3 4">
    <name type="scientific">Petrimonas mucosa</name>
    <dbReference type="NCBI Taxonomy" id="1642646"/>
    <lineage>
        <taxon>Bacteria</taxon>
        <taxon>Pseudomonadati</taxon>
        <taxon>Bacteroidota</taxon>
        <taxon>Bacteroidia</taxon>
        <taxon>Bacteroidales</taxon>
        <taxon>Dysgonomonadaceae</taxon>
        <taxon>Petrimonas</taxon>
    </lineage>
</organism>
<sequence>MRQISIYRILLLCLLILATGCNDEWENELYTRMVSLKAPINRDDVSVIYLRYQPDSVKVTYQLPVIVSGSRNNDRDYSVRIDVDNDTLNQLNIDKYAGRSDLYYRQLSEDFYELPSKNCRIPAGTDVALFPINFNLKGLDLVEKWVLPLTIMPDKSYTMNTYKGRHKALLWVMPFNDYSGIYNAASMYVYFGDNTTKYMTASTREARVVDENTIFFYAGITEELAENRGYFKVKCKFLPPDEVSEIQDPISGEMTGLYLKRGQLELWADNPELEFEVIGQPTYEIKEEYDIDRPHIIKRFFTLTMEYRYKDPVSSQNMVFPYRCKGTMLMQRNISTLIPDEDQAIFW</sequence>
<dbReference type="InterPro" id="IPR032509">
    <property type="entry name" value="DUF4973"/>
</dbReference>
<dbReference type="AlphaFoldDB" id="A0A1G4GAY9"/>
<proteinExistence type="predicted"/>
<protein>
    <recommendedName>
        <fullName evidence="5">DUF4973 domain-containing protein</fullName>
    </recommendedName>
</protein>
<name>A0A1G4GAY9_9BACT</name>